<organism evidence="1 2">
    <name type="scientific">Plectosphaerella cucumerina</name>
    <dbReference type="NCBI Taxonomy" id="40658"/>
    <lineage>
        <taxon>Eukaryota</taxon>
        <taxon>Fungi</taxon>
        <taxon>Dikarya</taxon>
        <taxon>Ascomycota</taxon>
        <taxon>Pezizomycotina</taxon>
        <taxon>Sordariomycetes</taxon>
        <taxon>Hypocreomycetidae</taxon>
        <taxon>Glomerellales</taxon>
        <taxon>Plectosphaerellaceae</taxon>
        <taxon>Plectosphaerella</taxon>
    </lineage>
</organism>
<reference evidence="1" key="1">
    <citation type="journal article" date="2021" name="Nat. Commun.">
        <title>Genetic determinants of endophytism in the Arabidopsis root mycobiome.</title>
        <authorList>
            <person name="Mesny F."/>
            <person name="Miyauchi S."/>
            <person name="Thiergart T."/>
            <person name="Pickel B."/>
            <person name="Atanasova L."/>
            <person name="Karlsson M."/>
            <person name="Huettel B."/>
            <person name="Barry K.W."/>
            <person name="Haridas S."/>
            <person name="Chen C."/>
            <person name="Bauer D."/>
            <person name="Andreopoulos W."/>
            <person name="Pangilinan J."/>
            <person name="LaButti K."/>
            <person name="Riley R."/>
            <person name="Lipzen A."/>
            <person name="Clum A."/>
            <person name="Drula E."/>
            <person name="Henrissat B."/>
            <person name="Kohler A."/>
            <person name="Grigoriev I.V."/>
            <person name="Martin F.M."/>
            <person name="Hacquard S."/>
        </authorList>
    </citation>
    <scope>NUCLEOTIDE SEQUENCE</scope>
    <source>
        <strain evidence="1">MPI-CAGE-AT-0016</strain>
    </source>
</reference>
<dbReference type="InterPro" id="IPR016007">
    <property type="entry name" value="Alpha_rhamnosid"/>
</dbReference>
<name>A0A8K0TE63_9PEZI</name>
<accession>A0A8K0TE63</accession>
<keyword evidence="2" id="KW-1185">Reference proteome</keyword>
<protein>
    <submittedName>
        <fullName evidence="1">Uncharacterized protein</fullName>
    </submittedName>
</protein>
<evidence type="ECO:0000313" key="2">
    <source>
        <dbReference type="Proteomes" id="UP000813385"/>
    </source>
</evidence>
<dbReference type="Proteomes" id="UP000813385">
    <property type="component" value="Unassembled WGS sequence"/>
</dbReference>
<gene>
    <name evidence="1" type="ORF">B0T11DRAFT_330676</name>
</gene>
<dbReference type="PANTHER" id="PTHR33307:SF6">
    <property type="entry name" value="ALPHA-RHAMNOSIDASE (EUROFUNG)-RELATED"/>
    <property type="match status" value="1"/>
</dbReference>
<proteinExistence type="predicted"/>
<dbReference type="PANTHER" id="PTHR33307">
    <property type="entry name" value="ALPHA-RHAMNOSIDASE (EUROFUNG)"/>
    <property type="match status" value="1"/>
</dbReference>
<dbReference type="AlphaFoldDB" id="A0A8K0TE63"/>
<dbReference type="EMBL" id="JAGPXD010000004">
    <property type="protein sequence ID" value="KAH7358937.1"/>
    <property type="molecule type" value="Genomic_DNA"/>
</dbReference>
<evidence type="ECO:0000313" key="1">
    <source>
        <dbReference type="EMBL" id="KAH7358937.1"/>
    </source>
</evidence>
<sequence length="401" mass="43509">MPISKVSFEHRLIDFGITEPAPRISWCFDGDATAKLNAISAVTISHSANSADSFFVPWPAGPLSSAQSVSVRARAHSLCLADHPSTPWSDWIGVETGLLDADDWIGVETGLLDADDWIGASPITAHRQIGPSLPKPPLAHPYNTALGMCKAQIHGTALVRAGAHAIAVNRNFYGDSIGLFTLLVVAKSNGTVIYDGEKHNSKGRRVPARTSPAGLWGDRALESVARLRGCRYAPRAVPGTKGRIDKGVWRRGDGLWDTDQYGDWVDPKSPLDAPSETTTAKHRVAHAFLVHRTQVALGQGRQAAHYDAEHEQLGQLVDDTWIINGSLANRTHTRRLRCRTRAAVAALQPCVDLPGHALRGIQSTVYSYALLLQTTVPRGSTTHTDTTFFYDEAYRPLPTVG</sequence>
<dbReference type="Pfam" id="PF25788">
    <property type="entry name" value="Ig_Rha78A_N"/>
    <property type="match status" value="1"/>
</dbReference>
<comment type="caution">
    <text evidence="1">The sequence shown here is derived from an EMBL/GenBank/DDBJ whole genome shotgun (WGS) entry which is preliminary data.</text>
</comment>